<gene>
    <name evidence="1" type="ORF">TUM4630_05920</name>
</gene>
<sequence>MTGAAGLFDLQLAAHSTIRTSEFNVINSHLNANMLVGGYLLLFNLAANVGRFDDEVKLIFINDENLTSNCYLEQVY</sequence>
<dbReference type="Proteomes" id="UP000761574">
    <property type="component" value="Unassembled WGS sequence"/>
</dbReference>
<keyword evidence="2" id="KW-1185">Reference proteome</keyword>
<name>A0ABQ4P6M5_9GAMM</name>
<dbReference type="RefSeq" id="WP_162599122.1">
    <property type="nucleotide sequence ID" value="NZ_BPFB01000005.1"/>
</dbReference>
<evidence type="ECO:0000313" key="2">
    <source>
        <dbReference type="Proteomes" id="UP000761574"/>
    </source>
</evidence>
<evidence type="ECO:0000313" key="1">
    <source>
        <dbReference type="EMBL" id="GIU43192.1"/>
    </source>
</evidence>
<organism evidence="1 2">
    <name type="scientific">Shewanella algidipiscicola</name>
    <dbReference type="NCBI Taxonomy" id="614070"/>
    <lineage>
        <taxon>Bacteria</taxon>
        <taxon>Pseudomonadati</taxon>
        <taxon>Pseudomonadota</taxon>
        <taxon>Gammaproteobacteria</taxon>
        <taxon>Alteromonadales</taxon>
        <taxon>Shewanellaceae</taxon>
        <taxon>Shewanella</taxon>
    </lineage>
</organism>
<proteinExistence type="predicted"/>
<reference evidence="1 2" key="1">
    <citation type="submission" date="2021-05" db="EMBL/GenBank/DDBJ databases">
        <title>Molecular characterization for Shewanella algae harboring chromosomal blaOXA-55-like strains isolated from clinical and environment sample.</title>
        <authorList>
            <person name="Ohama Y."/>
            <person name="Aoki K."/>
            <person name="Harada S."/>
            <person name="Moriya K."/>
            <person name="Ishii Y."/>
            <person name="Tateda K."/>
        </authorList>
    </citation>
    <scope>NUCLEOTIDE SEQUENCE [LARGE SCALE GENOMIC DNA]</scope>
    <source>
        <strain evidence="1 2">LMG 23746</strain>
    </source>
</reference>
<protein>
    <submittedName>
        <fullName evidence="1">Uncharacterized protein</fullName>
    </submittedName>
</protein>
<dbReference type="EMBL" id="BPFB01000005">
    <property type="protein sequence ID" value="GIU43192.1"/>
    <property type="molecule type" value="Genomic_DNA"/>
</dbReference>
<accession>A0ABQ4P6M5</accession>
<comment type="caution">
    <text evidence="1">The sequence shown here is derived from an EMBL/GenBank/DDBJ whole genome shotgun (WGS) entry which is preliminary data.</text>
</comment>